<feature type="region of interest" description="Disordered" evidence="4">
    <location>
        <begin position="1"/>
        <end position="23"/>
    </location>
</feature>
<protein>
    <recommendedName>
        <fullName evidence="1">histidine--tRNA ligase</fullName>
        <ecNumber evidence="1">6.1.1.21</ecNumber>
    </recommendedName>
</protein>
<dbReference type="SUPFAM" id="SSF55681">
    <property type="entry name" value="Class II aaRS and biotin synthetases"/>
    <property type="match status" value="1"/>
</dbReference>
<feature type="domain" description="Anticodon-binding" evidence="5">
    <location>
        <begin position="121"/>
        <end position="221"/>
    </location>
</feature>
<keyword evidence="2" id="KW-0547">Nucleotide-binding</keyword>
<dbReference type="Pfam" id="PF03129">
    <property type="entry name" value="HGTP_anticodon"/>
    <property type="match status" value="1"/>
</dbReference>
<evidence type="ECO:0000313" key="7">
    <source>
        <dbReference type="EMBL" id="KAK5993512.1"/>
    </source>
</evidence>
<dbReference type="InterPro" id="IPR041715">
    <property type="entry name" value="HisRS-like_core"/>
</dbReference>
<dbReference type="PANTHER" id="PTHR11476:SF7">
    <property type="entry name" value="HISTIDINE--TRNA LIGASE"/>
    <property type="match status" value="1"/>
</dbReference>
<evidence type="ECO:0000256" key="2">
    <source>
        <dbReference type="ARBA" id="ARBA00022741"/>
    </source>
</evidence>
<evidence type="ECO:0000256" key="4">
    <source>
        <dbReference type="SAM" id="MobiDB-lite"/>
    </source>
</evidence>
<dbReference type="EMBL" id="JAVFKD010000012">
    <property type="protein sequence ID" value="KAK5993512.1"/>
    <property type="molecule type" value="Genomic_DNA"/>
</dbReference>
<dbReference type="InterPro" id="IPR036621">
    <property type="entry name" value="Anticodon-bd_dom_sf"/>
</dbReference>
<feature type="domain" description="Class II Histidinyl-tRNA synthetase (HisRS)-like catalytic core" evidence="6">
    <location>
        <begin position="24"/>
        <end position="96"/>
    </location>
</feature>
<reference evidence="7 8" key="1">
    <citation type="submission" date="2024-01" db="EMBL/GenBank/DDBJ databases">
        <title>Complete genome of Cladobotryum mycophilum ATHUM6906.</title>
        <authorList>
            <person name="Christinaki A.C."/>
            <person name="Myridakis A.I."/>
            <person name="Kouvelis V.N."/>
        </authorList>
    </citation>
    <scope>NUCLEOTIDE SEQUENCE [LARGE SCALE GENOMIC DNA]</scope>
    <source>
        <strain evidence="7 8">ATHUM6906</strain>
    </source>
</reference>
<evidence type="ECO:0000256" key="3">
    <source>
        <dbReference type="ARBA" id="ARBA00047639"/>
    </source>
</evidence>
<evidence type="ECO:0000259" key="6">
    <source>
        <dbReference type="Pfam" id="PF13393"/>
    </source>
</evidence>
<comment type="caution">
    <text evidence="7">The sequence shown here is derived from an EMBL/GenBank/DDBJ whole genome shotgun (WGS) entry which is preliminary data.</text>
</comment>
<dbReference type="Gene3D" id="3.30.930.10">
    <property type="entry name" value="Bira Bifunctional Protein, Domain 2"/>
    <property type="match status" value="1"/>
</dbReference>
<keyword evidence="8" id="KW-1185">Reference proteome</keyword>
<gene>
    <name evidence="7" type="ORF">PT974_06944</name>
</gene>
<dbReference type="InterPro" id="IPR045864">
    <property type="entry name" value="aa-tRNA-synth_II/BPL/LPL"/>
</dbReference>
<accession>A0ABR0SNM0</accession>
<dbReference type="SUPFAM" id="SSF52954">
    <property type="entry name" value="Class II aaRS ABD-related"/>
    <property type="match status" value="1"/>
</dbReference>
<organism evidence="7 8">
    <name type="scientific">Cladobotryum mycophilum</name>
    <dbReference type="NCBI Taxonomy" id="491253"/>
    <lineage>
        <taxon>Eukaryota</taxon>
        <taxon>Fungi</taxon>
        <taxon>Dikarya</taxon>
        <taxon>Ascomycota</taxon>
        <taxon>Pezizomycotina</taxon>
        <taxon>Sordariomycetes</taxon>
        <taxon>Hypocreomycetidae</taxon>
        <taxon>Hypocreales</taxon>
        <taxon>Hypocreaceae</taxon>
        <taxon>Cladobotryum</taxon>
    </lineage>
</organism>
<dbReference type="Gene3D" id="3.40.50.800">
    <property type="entry name" value="Anticodon-binding domain"/>
    <property type="match status" value="1"/>
</dbReference>
<dbReference type="EC" id="6.1.1.21" evidence="1"/>
<evidence type="ECO:0000313" key="8">
    <source>
        <dbReference type="Proteomes" id="UP001338125"/>
    </source>
</evidence>
<sequence>MSCFGETSDLRPQTQDHFSRCHSPENEDVRVGLDDMSLLVSYLEVMDVADKVSFDLSLARGLDYYSGLIYEVIPKMATQVGSIAAGGRYDGLVGIVDRIFTILDAQQKKKKGASDLKPNIDVYIMAVGDKEFNGLLLKRMALARQPWDAGIRAEFAAKVKPKTTQQFNASEGAPLIVILGQDELAAGQVRLKDTRASDVEEGQKDRGRLVSREDLVEEVKNLLSNVANE</sequence>
<evidence type="ECO:0000256" key="1">
    <source>
        <dbReference type="ARBA" id="ARBA00012815"/>
    </source>
</evidence>
<dbReference type="PANTHER" id="PTHR11476">
    <property type="entry name" value="HISTIDYL-TRNA SYNTHETASE"/>
    <property type="match status" value="1"/>
</dbReference>
<evidence type="ECO:0000259" key="5">
    <source>
        <dbReference type="Pfam" id="PF03129"/>
    </source>
</evidence>
<proteinExistence type="predicted"/>
<dbReference type="Proteomes" id="UP001338125">
    <property type="component" value="Unassembled WGS sequence"/>
</dbReference>
<name>A0ABR0SNM0_9HYPO</name>
<dbReference type="InterPro" id="IPR004154">
    <property type="entry name" value="Anticodon-bd"/>
</dbReference>
<dbReference type="Pfam" id="PF13393">
    <property type="entry name" value="tRNA-synt_His"/>
    <property type="match status" value="1"/>
</dbReference>
<comment type="catalytic activity">
    <reaction evidence="3">
        <text>tRNA(His) + L-histidine + ATP = L-histidyl-tRNA(His) + AMP + diphosphate + H(+)</text>
        <dbReference type="Rhea" id="RHEA:17313"/>
        <dbReference type="Rhea" id="RHEA-COMP:9665"/>
        <dbReference type="Rhea" id="RHEA-COMP:9689"/>
        <dbReference type="ChEBI" id="CHEBI:15378"/>
        <dbReference type="ChEBI" id="CHEBI:30616"/>
        <dbReference type="ChEBI" id="CHEBI:33019"/>
        <dbReference type="ChEBI" id="CHEBI:57595"/>
        <dbReference type="ChEBI" id="CHEBI:78442"/>
        <dbReference type="ChEBI" id="CHEBI:78527"/>
        <dbReference type="ChEBI" id="CHEBI:456215"/>
        <dbReference type="EC" id="6.1.1.21"/>
    </reaction>
</comment>